<accession>A0ABT7PSM6</accession>
<feature type="domain" description="Knr4/Smi1-like" evidence="1">
    <location>
        <begin position="24"/>
        <end position="136"/>
    </location>
</feature>
<protein>
    <recommendedName>
        <fullName evidence="1">Knr4/Smi1-like domain-containing protein</fullName>
    </recommendedName>
</protein>
<evidence type="ECO:0000259" key="1">
    <source>
        <dbReference type="Pfam" id="PF09346"/>
    </source>
</evidence>
<organism evidence="2 3">
    <name type="scientific">Roseiconus lacunae</name>
    <dbReference type="NCBI Taxonomy" id="2605694"/>
    <lineage>
        <taxon>Bacteria</taxon>
        <taxon>Pseudomonadati</taxon>
        <taxon>Planctomycetota</taxon>
        <taxon>Planctomycetia</taxon>
        <taxon>Pirellulales</taxon>
        <taxon>Pirellulaceae</taxon>
        <taxon>Roseiconus</taxon>
    </lineage>
</organism>
<proteinExistence type="predicted"/>
<sequence>MTEHRLSTQDVLDIFRELPQHRGCAVAELDAVEKQLAVSLPKFYRDMMLLDAYRLYNTEIFVPVSELCDWTRTALHDFDRGTVRTLSPNDVIFAVAPGAEDNYYFLADGSDDPPVYGLSLNTSNPSTPNVIADALSFFTAEILRSSLRL</sequence>
<dbReference type="Pfam" id="PF09346">
    <property type="entry name" value="SMI1_KNR4"/>
    <property type="match status" value="1"/>
</dbReference>
<dbReference type="EMBL" id="JASZZN010000091">
    <property type="protein sequence ID" value="MDM4019510.1"/>
    <property type="molecule type" value="Genomic_DNA"/>
</dbReference>
<gene>
    <name evidence="2" type="ORF">QTN89_28920</name>
</gene>
<name>A0ABT7PSM6_9BACT</name>
<reference evidence="2 3" key="1">
    <citation type="submission" date="2023-06" db="EMBL/GenBank/DDBJ databases">
        <title>Roseiconus lacunae JC819 isolated from Gulf of Mannar region, Tamil Nadu.</title>
        <authorList>
            <person name="Pk S."/>
            <person name="Ch S."/>
            <person name="Ch V.R."/>
        </authorList>
    </citation>
    <scope>NUCLEOTIDE SEQUENCE [LARGE SCALE GENOMIC DNA]</scope>
    <source>
        <strain evidence="2 3">JC819</strain>
    </source>
</reference>
<dbReference type="RefSeq" id="WP_289167635.1">
    <property type="nucleotide sequence ID" value="NZ_JASZZN010000091.1"/>
</dbReference>
<dbReference type="Proteomes" id="UP001239462">
    <property type="component" value="Unassembled WGS sequence"/>
</dbReference>
<evidence type="ECO:0000313" key="3">
    <source>
        <dbReference type="Proteomes" id="UP001239462"/>
    </source>
</evidence>
<comment type="caution">
    <text evidence="2">The sequence shown here is derived from an EMBL/GenBank/DDBJ whole genome shotgun (WGS) entry which is preliminary data.</text>
</comment>
<evidence type="ECO:0000313" key="2">
    <source>
        <dbReference type="EMBL" id="MDM4019510.1"/>
    </source>
</evidence>
<dbReference type="SUPFAM" id="SSF160631">
    <property type="entry name" value="SMI1/KNR4-like"/>
    <property type="match status" value="1"/>
</dbReference>
<keyword evidence="3" id="KW-1185">Reference proteome</keyword>
<dbReference type="InterPro" id="IPR018958">
    <property type="entry name" value="Knr4/Smi1-like_dom"/>
</dbReference>
<dbReference type="InterPro" id="IPR037883">
    <property type="entry name" value="Knr4/Smi1-like_sf"/>
</dbReference>